<sequence length="214" mass="23754">MVGARFDDRITLAPAFLVDHLENGNSNGLGVISEPYNIEISVDIGDRTFLIGGNHEKNKISIGVQIHDKNSNNWFSPIVLGTGPNPSKGYSVFVLKQGRILVIKKGSLPNDSIWFLENYLPIGEDQSREILGYFRSCYMKLKKLLGLDRDAPVNGVEIEGINLPAEHMVSKMEEKIIVQERGEAKRNRIVLDLSSLDRGAPGRTRGILVDSIEL</sequence>
<keyword evidence="1" id="KW-0808">Transferase</keyword>
<evidence type="ECO:0000313" key="1">
    <source>
        <dbReference type="EMBL" id="KAL1187966.1"/>
    </source>
</evidence>
<accession>A0ABD0ZMY8</accession>
<dbReference type="InterPro" id="IPR011043">
    <property type="entry name" value="Gal_Oxase/kelch_b-propeller"/>
</dbReference>
<dbReference type="AlphaFoldDB" id="A0ABD0ZMY8"/>
<evidence type="ECO:0000313" key="2">
    <source>
        <dbReference type="Proteomes" id="UP001558713"/>
    </source>
</evidence>
<keyword evidence="1" id="KW-0418">Kinase</keyword>
<dbReference type="SUPFAM" id="SSF50965">
    <property type="entry name" value="Galactose oxidase, central domain"/>
    <property type="match status" value="1"/>
</dbReference>
<keyword evidence="2" id="KW-1185">Reference proteome</keyword>
<dbReference type="GO" id="GO:0016301">
    <property type="term" value="F:kinase activity"/>
    <property type="evidence" value="ECO:0007669"/>
    <property type="project" value="UniProtKB-KW"/>
</dbReference>
<organism evidence="1 2">
    <name type="scientific">Cardamine amara subsp. amara</name>
    <dbReference type="NCBI Taxonomy" id="228776"/>
    <lineage>
        <taxon>Eukaryota</taxon>
        <taxon>Viridiplantae</taxon>
        <taxon>Streptophyta</taxon>
        <taxon>Embryophyta</taxon>
        <taxon>Tracheophyta</taxon>
        <taxon>Spermatophyta</taxon>
        <taxon>Magnoliopsida</taxon>
        <taxon>eudicotyledons</taxon>
        <taxon>Gunneridae</taxon>
        <taxon>Pentapetalae</taxon>
        <taxon>rosids</taxon>
        <taxon>malvids</taxon>
        <taxon>Brassicales</taxon>
        <taxon>Brassicaceae</taxon>
        <taxon>Cardamineae</taxon>
        <taxon>Cardamine</taxon>
    </lineage>
</organism>
<protein>
    <submittedName>
        <fullName evidence="1">Guanylate kinase 1</fullName>
    </submittedName>
</protein>
<dbReference type="EMBL" id="JBANAX010000936">
    <property type="protein sequence ID" value="KAL1187966.1"/>
    <property type="molecule type" value="Genomic_DNA"/>
</dbReference>
<name>A0ABD0ZMY8_CARAN</name>
<proteinExistence type="predicted"/>
<gene>
    <name evidence="1" type="ORF">V5N11_007509</name>
</gene>
<reference evidence="1 2" key="1">
    <citation type="submission" date="2024-04" db="EMBL/GenBank/DDBJ databases">
        <title>Genome assembly C_amara_ONT_v2.</title>
        <authorList>
            <person name="Yant L."/>
            <person name="Moore C."/>
            <person name="Slenker M."/>
        </authorList>
    </citation>
    <scope>NUCLEOTIDE SEQUENCE [LARGE SCALE GENOMIC DNA]</scope>
    <source>
        <tissue evidence="1">Leaf</tissue>
    </source>
</reference>
<comment type="caution">
    <text evidence="1">The sequence shown here is derived from an EMBL/GenBank/DDBJ whole genome shotgun (WGS) entry which is preliminary data.</text>
</comment>
<dbReference type="Proteomes" id="UP001558713">
    <property type="component" value="Unassembled WGS sequence"/>
</dbReference>